<dbReference type="Proteomes" id="UP000294513">
    <property type="component" value="Unassembled WGS sequence"/>
</dbReference>
<name>A0A4R5CFJ0_9ACTN</name>
<protein>
    <recommendedName>
        <fullName evidence="3">Tail terminator</fullName>
    </recommendedName>
</protein>
<evidence type="ECO:0000313" key="1">
    <source>
        <dbReference type="EMBL" id="TDD97170.1"/>
    </source>
</evidence>
<accession>A0A4R5CFJ0</accession>
<evidence type="ECO:0000313" key="2">
    <source>
        <dbReference type="Proteomes" id="UP000294513"/>
    </source>
</evidence>
<gene>
    <name evidence="1" type="ORF">E1298_01675</name>
</gene>
<evidence type="ECO:0008006" key="3">
    <source>
        <dbReference type="Google" id="ProtNLM"/>
    </source>
</evidence>
<keyword evidence="2" id="KW-1185">Reference proteome</keyword>
<dbReference type="OrthoDB" id="4200544at2"/>
<dbReference type="AlphaFoldDB" id="A0A4R5CFJ0"/>
<dbReference type="RefSeq" id="WP_131888930.1">
    <property type="nucleotide sequence ID" value="NZ_SMKU01000003.1"/>
</dbReference>
<reference evidence="1 2" key="1">
    <citation type="submission" date="2019-03" db="EMBL/GenBank/DDBJ databases">
        <title>Draft genome sequences of novel Actinobacteria.</title>
        <authorList>
            <person name="Sahin N."/>
            <person name="Ay H."/>
            <person name="Saygin H."/>
        </authorList>
    </citation>
    <scope>NUCLEOTIDE SEQUENCE [LARGE SCALE GENOMIC DNA]</scope>
    <source>
        <strain evidence="1 2">H3C3</strain>
    </source>
</reference>
<comment type="caution">
    <text evidence="1">The sequence shown here is derived from an EMBL/GenBank/DDBJ whole genome shotgun (WGS) entry which is preliminary data.</text>
</comment>
<sequence length="130" mass="14425">MRYNPVQLLVDYLKTQPEFAGITIAKNMTGHVTGSKRIVLSYGGGSRFVRDKADHWDIASSVHARTDDEAIPIAMTLREVLLERIPSIRLGGGRVTFADVQETNAPYDFSESVVSGEVRFLGLYTVTAYM</sequence>
<proteinExistence type="predicted"/>
<organism evidence="1 2">
    <name type="scientific">Actinomadura rubrisoli</name>
    <dbReference type="NCBI Taxonomy" id="2530368"/>
    <lineage>
        <taxon>Bacteria</taxon>
        <taxon>Bacillati</taxon>
        <taxon>Actinomycetota</taxon>
        <taxon>Actinomycetes</taxon>
        <taxon>Streptosporangiales</taxon>
        <taxon>Thermomonosporaceae</taxon>
        <taxon>Actinomadura</taxon>
    </lineage>
</organism>
<dbReference type="EMBL" id="SMKU01000003">
    <property type="protein sequence ID" value="TDD97170.1"/>
    <property type="molecule type" value="Genomic_DNA"/>
</dbReference>